<gene>
    <name evidence="1" type="ORF">ACOC_LOCUS4595</name>
</gene>
<keyword evidence="2" id="KW-1185">Reference proteome</keyword>
<evidence type="ECO:0000313" key="1">
    <source>
        <dbReference type="EMBL" id="VDM56180.1"/>
    </source>
</evidence>
<evidence type="ECO:0000313" key="3">
    <source>
        <dbReference type="WBParaSite" id="ACOC_0000459401-mRNA-1"/>
    </source>
</evidence>
<organism evidence="3">
    <name type="scientific">Angiostrongylus costaricensis</name>
    <name type="common">Nematode worm</name>
    <dbReference type="NCBI Taxonomy" id="334426"/>
    <lineage>
        <taxon>Eukaryota</taxon>
        <taxon>Metazoa</taxon>
        <taxon>Ecdysozoa</taxon>
        <taxon>Nematoda</taxon>
        <taxon>Chromadorea</taxon>
        <taxon>Rhabditida</taxon>
        <taxon>Rhabditina</taxon>
        <taxon>Rhabditomorpha</taxon>
        <taxon>Strongyloidea</taxon>
        <taxon>Metastrongylidae</taxon>
        <taxon>Angiostrongylus</taxon>
    </lineage>
</organism>
<accession>A0A0R3PJG7</accession>
<name>A0A0R3PJG7_ANGCS</name>
<reference evidence="1 2" key="2">
    <citation type="submission" date="2018-11" db="EMBL/GenBank/DDBJ databases">
        <authorList>
            <consortium name="Pathogen Informatics"/>
        </authorList>
    </citation>
    <scope>NUCLEOTIDE SEQUENCE [LARGE SCALE GENOMIC DNA]</scope>
    <source>
        <strain evidence="1 2">Costa Rica</strain>
    </source>
</reference>
<dbReference type="Proteomes" id="UP000267027">
    <property type="component" value="Unassembled WGS sequence"/>
</dbReference>
<reference evidence="3" key="1">
    <citation type="submission" date="2017-02" db="UniProtKB">
        <authorList>
            <consortium name="WormBaseParasite"/>
        </authorList>
    </citation>
    <scope>IDENTIFICATION</scope>
</reference>
<dbReference type="WBParaSite" id="ACOC_0000459401-mRNA-1">
    <property type="protein sequence ID" value="ACOC_0000459401-mRNA-1"/>
    <property type="gene ID" value="ACOC_0000459401"/>
</dbReference>
<proteinExistence type="predicted"/>
<dbReference type="AlphaFoldDB" id="A0A0R3PJG7"/>
<protein>
    <submittedName>
        <fullName evidence="1 3">Uncharacterized protein</fullName>
    </submittedName>
</protein>
<sequence length="80" mass="8938">MMNRGGEYGIDAQGSLNIFWRRRCFGTGPEPLPKTPISLRLQLACDQMTEDGLPDSFKPLCVTVPVMVWNRCGTQKVPIV</sequence>
<dbReference type="EMBL" id="UYYA01003821">
    <property type="protein sequence ID" value="VDM56180.1"/>
    <property type="molecule type" value="Genomic_DNA"/>
</dbReference>
<evidence type="ECO:0000313" key="2">
    <source>
        <dbReference type="Proteomes" id="UP000267027"/>
    </source>
</evidence>